<reference evidence="1 2" key="1">
    <citation type="submission" date="2019-08" db="EMBL/GenBank/DDBJ databases">
        <title>Complete genome sequence of Arcobacter acticola.</title>
        <authorList>
            <person name="Miller W."/>
        </authorList>
    </citation>
    <scope>NUCLEOTIDE SEQUENCE [LARGE SCALE GENOMIC DNA]</scope>
    <source>
        <strain evidence="1 2">KCTC 52212</strain>
    </source>
</reference>
<gene>
    <name evidence="1" type="ORF">AACT_1435</name>
</gene>
<evidence type="ECO:0000313" key="2">
    <source>
        <dbReference type="Proteomes" id="UP000503483"/>
    </source>
</evidence>
<dbReference type="KEGG" id="paco:AACT_1435"/>
<proteinExistence type="predicted"/>
<accession>A0A6M8EDI0</accession>
<keyword evidence="2" id="KW-1185">Reference proteome</keyword>
<dbReference type="EMBL" id="CP042652">
    <property type="protein sequence ID" value="QKE28600.1"/>
    <property type="molecule type" value="Genomic_DNA"/>
</dbReference>
<dbReference type="AlphaFoldDB" id="A0A6M8EDI0"/>
<sequence length="90" mass="10115">MVKKLILIGLLSTLTYADTPENIISVSGIITDISQGSKYKTIRILLDDGSQIRAKVYRTSRLNEKERVLGSCSNYKYGEYQSCTLSKIIH</sequence>
<dbReference type="RefSeq" id="WP_172126173.1">
    <property type="nucleotide sequence ID" value="NZ_CP042652.1"/>
</dbReference>
<protein>
    <submittedName>
        <fullName evidence="1">Uncharacterized protein</fullName>
    </submittedName>
</protein>
<name>A0A6M8EDI0_9BACT</name>
<dbReference type="Proteomes" id="UP000503483">
    <property type="component" value="Chromosome"/>
</dbReference>
<evidence type="ECO:0000313" key="1">
    <source>
        <dbReference type="EMBL" id="QKE28600.1"/>
    </source>
</evidence>
<organism evidence="1 2">
    <name type="scientific">Arcobacter acticola</name>
    <dbReference type="NCBI Taxonomy" id="1849015"/>
    <lineage>
        <taxon>Bacteria</taxon>
        <taxon>Pseudomonadati</taxon>
        <taxon>Campylobacterota</taxon>
        <taxon>Epsilonproteobacteria</taxon>
        <taxon>Campylobacterales</taxon>
        <taxon>Arcobacteraceae</taxon>
        <taxon>Arcobacter</taxon>
    </lineage>
</organism>